<protein>
    <submittedName>
        <fullName evidence="1">Uncharacterized protein</fullName>
    </submittedName>
</protein>
<proteinExistence type="predicted"/>
<dbReference type="EMBL" id="CP017768">
    <property type="protein sequence ID" value="AUB59834.1"/>
    <property type="molecule type" value="Genomic_DNA"/>
</dbReference>
<organism evidence="1 4">
    <name type="scientific">Methanobacterium subterraneum</name>
    <dbReference type="NCBI Taxonomy" id="59277"/>
    <lineage>
        <taxon>Archaea</taxon>
        <taxon>Methanobacteriati</taxon>
        <taxon>Methanobacteriota</taxon>
        <taxon>Methanomada group</taxon>
        <taxon>Methanobacteria</taxon>
        <taxon>Methanobacteriales</taxon>
        <taxon>Methanobacteriaceae</taxon>
        <taxon>Methanobacterium</taxon>
    </lineage>
</organism>
<accession>A0A2H4VDT6</accession>
<evidence type="ECO:0000313" key="3">
    <source>
        <dbReference type="Proteomes" id="UP000232631"/>
    </source>
</evidence>
<dbReference type="RefSeq" id="WP_100906232.1">
    <property type="nucleotide sequence ID" value="NZ_CP017766.1"/>
</dbReference>
<evidence type="ECO:0000313" key="1">
    <source>
        <dbReference type="EMBL" id="AUB56258.1"/>
    </source>
</evidence>
<dbReference type="OrthoDB" id="68427at2157"/>
<evidence type="ECO:0000313" key="4">
    <source>
        <dbReference type="Proteomes" id="UP000232806"/>
    </source>
</evidence>
<name>A0A2H4VDT6_9EURY</name>
<reference evidence="3 4" key="1">
    <citation type="submission" date="2016-10" db="EMBL/GenBank/DDBJ databases">
        <title>Comparative genomics between deep and shallow subseafloor isolates.</title>
        <authorList>
            <person name="Ishii S."/>
            <person name="Miller J.R."/>
            <person name="Sutton G."/>
            <person name="Suzuki S."/>
            <person name="Methe B."/>
            <person name="Inagaki F."/>
            <person name="Imachi H."/>
        </authorList>
    </citation>
    <scope>NUCLEOTIDE SEQUENCE [LARGE SCALE GENOMIC DNA]</scope>
    <source>
        <strain evidence="2 3">A8p</strain>
        <strain evidence="1 4">MO-MB1</strain>
    </source>
</reference>
<dbReference type="Proteomes" id="UP000232806">
    <property type="component" value="Chromosome"/>
</dbReference>
<gene>
    <name evidence="1" type="ORF">BK007_09695</name>
    <name evidence="2" type="ORF">BK009_03585</name>
</gene>
<dbReference type="EMBL" id="CP017766">
    <property type="protein sequence ID" value="AUB56258.1"/>
    <property type="molecule type" value="Genomic_DNA"/>
</dbReference>
<accession>A0A2H4VP02</accession>
<dbReference type="Proteomes" id="UP000232631">
    <property type="component" value="Chromosome"/>
</dbReference>
<evidence type="ECO:0000313" key="2">
    <source>
        <dbReference type="EMBL" id="AUB59834.1"/>
    </source>
</evidence>
<dbReference type="KEGG" id="msub:BK009_03585"/>
<sequence length="97" mass="11235">MTLEKLVSERNNILGELKAYEDLQLALEKIKRFNMENYGETTLKVYDTSNDPEMEEITETVVAIRIDELTDYLLKISENINQIKMAEQSETSINDSD</sequence>
<dbReference type="AlphaFoldDB" id="A0A2H4VDT6"/>
<keyword evidence="3" id="KW-1185">Reference proteome</keyword>
<dbReference type="GeneID" id="35124666"/>